<dbReference type="EC" id="2.7.3.9" evidence="6 17"/>
<comment type="caution">
    <text evidence="25">The sequence shown here is derived from an EMBL/GenBank/DDBJ whole genome shotgun (WGS) entry which is preliminary data.</text>
</comment>
<dbReference type="Pfam" id="PF05524">
    <property type="entry name" value="PEP-utilisers_N"/>
    <property type="match status" value="1"/>
</dbReference>
<feature type="region of interest" description="Disordered" evidence="21">
    <location>
        <begin position="224"/>
        <end position="244"/>
    </location>
</feature>
<comment type="similarity">
    <text evidence="5 17">Belongs to the PEP-utilizing enzyme family.</text>
</comment>
<dbReference type="Pfam" id="PF02896">
    <property type="entry name" value="PEP-utilizers_C"/>
    <property type="match status" value="1"/>
</dbReference>
<dbReference type="InterPro" id="IPR036618">
    <property type="entry name" value="PtsI_HPr-bd_sf"/>
</dbReference>
<dbReference type="InterPro" id="IPR008279">
    <property type="entry name" value="PEP-util_enz_mobile_dom"/>
</dbReference>
<evidence type="ECO:0000256" key="20">
    <source>
        <dbReference type="PIRSR" id="PIRSR000732-3"/>
    </source>
</evidence>
<comment type="function">
    <text evidence="3 17">General (non sugar-specific) component of the phosphoenolpyruvate-dependent sugar phosphotransferase system (sugar PTS). This major carbohydrate active-transport system catalyzes the phosphorylation of incoming sugar substrates concomitantly with their translocation across the cell membrane. Enzyme I transfers the phosphoryl group from phosphoenolpyruvate (PEP) to the phosphoryl carrier protein (HPr).</text>
</comment>
<keyword evidence="8 17" id="KW-0813">Transport</keyword>
<evidence type="ECO:0000256" key="11">
    <source>
        <dbReference type="ARBA" id="ARBA00022679"/>
    </source>
</evidence>
<dbReference type="InterPro" id="IPR050499">
    <property type="entry name" value="PEP-utilizing_PTS_enzyme"/>
</dbReference>
<dbReference type="GO" id="GO:0046872">
    <property type="term" value="F:metal ion binding"/>
    <property type="evidence" value="ECO:0007669"/>
    <property type="project" value="UniProtKB-KW"/>
</dbReference>
<feature type="active site" description="Proton donor" evidence="18">
    <location>
        <position position="482"/>
    </location>
</feature>
<feature type="domain" description="PEP-utilising enzyme C-terminal" evidence="23">
    <location>
        <begin position="252"/>
        <end position="518"/>
    </location>
</feature>
<comment type="catalytic activity">
    <reaction evidence="1 17">
        <text>L-histidyl-[protein] + phosphoenolpyruvate = N(pros)-phospho-L-histidyl-[protein] + pyruvate</text>
        <dbReference type="Rhea" id="RHEA:23880"/>
        <dbReference type="Rhea" id="RHEA-COMP:9745"/>
        <dbReference type="Rhea" id="RHEA-COMP:9746"/>
        <dbReference type="ChEBI" id="CHEBI:15361"/>
        <dbReference type="ChEBI" id="CHEBI:29979"/>
        <dbReference type="ChEBI" id="CHEBI:58702"/>
        <dbReference type="ChEBI" id="CHEBI:64837"/>
        <dbReference type="EC" id="2.7.3.9"/>
    </reaction>
</comment>
<evidence type="ECO:0000256" key="2">
    <source>
        <dbReference type="ARBA" id="ARBA00001946"/>
    </source>
</evidence>
<keyword evidence="13 17" id="KW-0479">Metal-binding</keyword>
<feature type="domain" description="PEP-utilising enzyme mobile" evidence="22">
    <location>
        <begin position="151"/>
        <end position="219"/>
    </location>
</feature>
<evidence type="ECO:0000313" key="26">
    <source>
        <dbReference type="Proteomes" id="UP000037737"/>
    </source>
</evidence>
<keyword evidence="11 17" id="KW-0808">Transferase</keyword>
<evidence type="ECO:0000256" key="21">
    <source>
        <dbReference type="SAM" id="MobiDB-lite"/>
    </source>
</evidence>
<evidence type="ECO:0000256" key="16">
    <source>
        <dbReference type="ARBA" id="ARBA00033235"/>
    </source>
</evidence>
<sequence length="559" mass="57641">MTEIRGVGIGLGVAQGPVARMAEPLPAPLDEPSALTPDEETARVTDAVAAVARELEERGAQAGGAARDVLEAQAMMAEDPTLADEVGTRIRAGKTGEFAVHDAFASFREQLTALGGYLGERAADLDDVAQRVIARLRGVAAPGVPDPGHPFVLVAKDLAPADTALLDLDKVLALVTTEGGPTSHTAILAREKSIVAIVGAGAAKDLVDGETVIVDAAKGVVTTDPTDEERAQAQHRADARASAASAPITDGALADGTAVPLLANLGNPAAAAEAVALGAEGVGLFRTEFLFLSSAQAPTVEQQREAYTQLLQAFPGKKVVVRVLDAGADKPLPFLNDAHEENPALGLRGLRALRASEDILREQLTALAEADAATDADLWVMAPMVSTVEETEYFTAVAREYGVKTAGVMVEVPSSALLADHILASADFASIGTNDLTQYTLAADRLLGSVASFQDPWHPAVLRLIREVGRAGAERGKPVGICGEAAADPLLAVVLVGLGATSLSMAPTALADVRATLLEHTLDDARVIADATLAATDAATARAAAMTAAARTHQKETQQ</sequence>
<organism evidence="25 26">
    <name type="scientific">Microbacterium aurantiacum</name>
    <dbReference type="NCBI Taxonomy" id="162393"/>
    <lineage>
        <taxon>Bacteria</taxon>
        <taxon>Bacillati</taxon>
        <taxon>Actinomycetota</taxon>
        <taxon>Actinomycetes</taxon>
        <taxon>Micrococcales</taxon>
        <taxon>Microbacteriaceae</taxon>
        <taxon>Microbacterium</taxon>
    </lineage>
</organism>
<feature type="binding site" evidence="20">
    <location>
        <position position="435"/>
    </location>
    <ligand>
        <name>Mg(2+)</name>
        <dbReference type="ChEBI" id="CHEBI:18420"/>
    </ligand>
</feature>
<dbReference type="SUPFAM" id="SSF51621">
    <property type="entry name" value="Phosphoenolpyruvate/pyruvate domain"/>
    <property type="match status" value="1"/>
</dbReference>
<dbReference type="PANTHER" id="PTHR46244:SF3">
    <property type="entry name" value="PHOSPHOENOLPYRUVATE-PROTEIN PHOSPHOTRANSFERASE"/>
    <property type="match status" value="1"/>
</dbReference>
<dbReference type="GO" id="GO:0005737">
    <property type="term" value="C:cytoplasm"/>
    <property type="evidence" value="ECO:0007669"/>
    <property type="project" value="UniProtKB-SubCell"/>
</dbReference>
<reference evidence="25" key="1">
    <citation type="submission" date="2015-04" db="EMBL/GenBank/DDBJ databases">
        <title>Complete genome sequence of Microbacterium chocolatum SIT 101, a bacterium enantioselectively hydrolyzing mesomeric diesters.</title>
        <authorList>
            <person name="Li X."/>
            <person name="Xu Y."/>
        </authorList>
    </citation>
    <scope>NUCLEOTIDE SEQUENCE [LARGE SCALE GENOMIC DNA]</scope>
    <source>
        <strain evidence="25">SIT 101</strain>
    </source>
</reference>
<dbReference type="InterPro" id="IPR018274">
    <property type="entry name" value="PEP_util_AS"/>
</dbReference>
<accession>A0A0M8MPS1</accession>
<dbReference type="PATRIC" id="fig|84292.3.peg.1611"/>
<evidence type="ECO:0000256" key="7">
    <source>
        <dbReference type="ARBA" id="ARBA00016544"/>
    </source>
</evidence>
<evidence type="ECO:0000259" key="22">
    <source>
        <dbReference type="Pfam" id="PF00391"/>
    </source>
</evidence>
<feature type="binding site" evidence="19">
    <location>
        <position position="286"/>
    </location>
    <ligand>
        <name>phosphoenolpyruvate</name>
        <dbReference type="ChEBI" id="CHEBI:58702"/>
    </ligand>
</feature>
<dbReference type="PANTHER" id="PTHR46244">
    <property type="entry name" value="PHOSPHOENOLPYRUVATE-PROTEIN PHOSPHOTRANSFERASE"/>
    <property type="match status" value="1"/>
</dbReference>
<proteinExistence type="inferred from homology"/>
<evidence type="ECO:0000256" key="10">
    <source>
        <dbReference type="ARBA" id="ARBA00022597"/>
    </source>
</evidence>
<dbReference type="KEGG" id="mcw:A8L33_07260"/>
<comment type="subcellular location">
    <subcellularLocation>
        <location evidence="4 17">Cytoplasm</location>
    </subcellularLocation>
</comment>
<keyword evidence="9 17" id="KW-0963">Cytoplasm</keyword>
<feature type="binding site" evidence="19">
    <location>
        <position position="445"/>
    </location>
    <ligand>
        <name>phosphoenolpyruvate</name>
        <dbReference type="ChEBI" id="CHEBI:58702"/>
    </ligand>
</feature>
<evidence type="ECO:0000259" key="24">
    <source>
        <dbReference type="Pfam" id="PF05524"/>
    </source>
</evidence>
<evidence type="ECO:0000256" key="15">
    <source>
        <dbReference type="ARBA" id="ARBA00022842"/>
    </source>
</evidence>
<dbReference type="Gene3D" id="3.50.30.10">
    <property type="entry name" value="Phosphohistidine domain"/>
    <property type="match status" value="1"/>
</dbReference>
<evidence type="ECO:0000256" key="17">
    <source>
        <dbReference type="PIRNR" id="PIRNR000732"/>
    </source>
</evidence>
<evidence type="ECO:0000259" key="23">
    <source>
        <dbReference type="Pfam" id="PF02896"/>
    </source>
</evidence>
<feature type="active site" description="Tele-phosphohistidine intermediate" evidence="18">
    <location>
        <position position="184"/>
    </location>
</feature>
<evidence type="ECO:0000256" key="5">
    <source>
        <dbReference type="ARBA" id="ARBA00007837"/>
    </source>
</evidence>
<dbReference type="InterPro" id="IPR000121">
    <property type="entry name" value="PEP_util_C"/>
</dbReference>
<dbReference type="SUPFAM" id="SSF52009">
    <property type="entry name" value="Phosphohistidine domain"/>
    <property type="match status" value="1"/>
</dbReference>
<evidence type="ECO:0000256" key="18">
    <source>
        <dbReference type="PIRSR" id="PIRSR000732-1"/>
    </source>
</evidence>
<dbReference type="EMBL" id="LAVO01000006">
    <property type="protein sequence ID" value="KOS11161.1"/>
    <property type="molecule type" value="Genomic_DNA"/>
</dbReference>
<dbReference type="AlphaFoldDB" id="A0A0M8MPS1"/>
<dbReference type="InterPro" id="IPR036637">
    <property type="entry name" value="Phosphohistidine_dom_sf"/>
</dbReference>
<dbReference type="InterPro" id="IPR008731">
    <property type="entry name" value="PTS_EIN"/>
</dbReference>
<keyword evidence="14 17" id="KW-0418">Kinase</keyword>
<feature type="compositionally biased region" description="Basic and acidic residues" evidence="21">
    <location>
        <begin position="228"/>
        <end position="239"/>
    </location>
</feature>
<dbReference type="InterPro" id="IPR024692">
    <property type="entry name" value="PTS_EI"/>
</dbReference>
<keyword evidence="12 17" id="KW-0598">Phosphotransferase system</keyword>
<dbReference type="Pfam" id="PF00391">
    <property type="entry name" value="PEP-utilizers"/>
    <property type="match status" value="1"/>
</dbReference>
<dbReference type="GO" id="GO:0008965">
    <property type="term" value="F:phosphoenolpyruvate-protein phosphotransferase activity"/>
    <property type="evidence" value="ECO:0007669"/>
    <property type="project" value="UniProtKB-EC"/>
</dbReference>
<dbReference type="PROSITE" id="PS00370">
    <property type="entry name" value="PEP_ENZYMES_PHOS_SITE"/>
    <property type="match status" value="1"/>
</dbReference>
<dbReference type="SUPFAM" id="SSF47831">
    <property type="entry name" value="Enzyme I of the PEP:sugar phosphotransferase system HPr-binding (sub)domain"/>
    <property type="match status" value="1"/>
</dbReference>
<name>A0A0M8MPS1_9MICO</name>
<keyword evidence="26" id="KW-1185">Reference proteome</keyword>
<comment type="cofactor">
    <cofactor evidence="2 17 20">
        <name>Mg(2+)</name>
        <dbReference type="ChEBI" id="CHEBI:18420"/>
    </cofactor>
</comment>
<dbReference type="InterPro" id="IPR015813">
    <property type="entry name" value="Pyrv/PenolPyrv_kinase-like_dom"/>
</dbReference>
<dbReference type="PRINTS" id="PR01736">
    <property type="entry name" value="PHPHTRNFRASE"/>
</dbReference>
<evidence type="ECO:0000256" key="14">
    <source>
        <dbReference type="ARBA" id="ARBA00022777"/>
    </source>
</evidence>
<evidence type="ECO:0000256" key="12">
    <source>
        <dbReference type="ARBA" id="ARBA00022683"/>
    </source>
</evidence>
<feature type="binding site" evidence="19">
    <location>
        <begin position="434"/>
        <end position="435"/>
    </location>
    <ligand>
        <name>phosphoenolpyruvate</name>
        <dbReference type="ChEBI" id="CHEBI:58702"/>
    </ligand>
</feature>
<feature type="domain" description="Phosphotransferase system enzyme I N-terminal" evidence="24">
    <location>
        <begin position="5"/>
        <end position="121"/>
    </location>
</feature>
<dbReference type="InterPro" id="IPR040442">
    <property type="entry name" value="Pyrv_kinase-like_dom_sf"/>
</dbReference>
<keyword evidence="10 17" id="KW-0762">Sugar transport</keyword>
<feature type="binding site" evidence="20">
    <location>
        <position position="411"/>
    </location>
    <ligand>
        <name>Mg(2+)</name>
        <dbReference type="ChEBI" id="CHEBI:18420"/>
    </ligand>
</feature>
<feature type="binding site" evidence="19">
    <location>
        <position position="322"/>
    </location>
    <ligand>
        <name>phosphoenolpyruvate</name>
        <dbReference type="ChEBI" id="CHEBI:58702"/>
    </ligand>
</feature>
<evidence type="ECO:0000313" key="25">
    <source>
        <dbReference type="EMBL" id="KOS11161.1"/>
    </source>
</evidence>
<evidence type="ECO:0000256" key="13">
    <source>
        <dbReference type="ARBA" id="ARBA00022723"/>
    </source>
</evidence>
<dbReference type="PIRSF" id="PIRSF000732">
    <property type="entry name" value="PTS_enzyme_I"/>
    <property type="match status" value="1"/>
</dbReference>
<dbReference type="GO" id="GO:0016301">
    <property type="term" value="F:kinase activity"/>
    <property type="evidence" value="ECO:0007669"/>
    <property type="project" value="UniProtKB-KW"/>
</dbReference>
<dbReference type="InterPro" id="IPR006318">
    <property type="entry name" value="PTS_EI-like"/>
</dbReference>
<dbReference type="OrthoDB" id="9765468at2"/>
<dbReference type="Proteomes" id="UP000037737">
    <property type="component" value="Unassembled WGS sequence"/>
</dbReference>
<evidence type="ECO:0000256" key="6">
    <source>
        <dbReference type="ARBA" id="ARBA00012232"/>
    </source>
</evidence>
<evidence type="ECO:0000256" key="4">
    <source>
        <dbReference type="ARBA" id="ARBA00004496"/>
    </source>
</evidence>
<keyword evidence="15 17" id="KW-0460">Magnesium</keyword>
<dbReference type="Gene3D" id="1.10.274.10">
    <property type="entry name" value="PtsI, HPr-binding domain"/>
    <property type="match status" value="1"/>
</dbReference>
<gene>
    <name evidence="25" type="ORF">XI38_07895</name>
</gene>
<evidence type="ECO:0000256" key="9">
    <source>
        <dbReference type="ARBA" id="ARBA00022490"/>
    </source>
</evidence>
<dbReference type="NCBIfam" id="TIGR01417">
    <property type="entry name" value="PTS_I_fam"/>
    <property type="match status" value="1"/>
</dbReference>
<evidence type="ECO:0000256" key="1">
    <source>
        <dbReference type="ARBA" id="ARBA00000683"/>
    </source>
</evidence>
<dbReference type="Gene3D" id="3.20.20.60">
    <property type="entry name" value="Phosphoenolpyruvate-binding domains"/>
    <property type="match status" value="1"/>
</dbReference>
<evidence type="ECO:0000256" key="3">
    <source>
        <dbReference type="ARBA" id="ARBA00002728"/>
    </source>
</evidence>
<protein>
    <recommendedName>
        <fullName evidence="7 17">Phosphoenolpyruvate-protein phosphotransferase</fullName>
        <ecNumber evidence="6 17">2.7.3.9</ecNumber>
    </recommendedName>
    <alternativeName>
        <fullName evidence="16 17">Phosphotransferase system, enzyme I</fullName>
    </alternativeName>
</protein>
<evidence type="ECO:0000256" key="19">
    <source>
        <dbReference type="PIRSR" id="PIRSR000732-2"/>
    </source>
</evidence>
<dbReference type="GO" id="GO:0009401">
    <property type="term" value="P:phosphoenolpyruvate-dependent sugar phosphotransferase system"/>
    <property type="evidence" value="ECO:0007669"/>
    <property type="project" value="UniProtKB-KW"/>
</dbReference>
<evidence type="ECO:0000256" key="8">
    <source>
        <dbReference type="ARBA" id="ARBA00022448"/>
    </source>
</evidence>